<evidence type="ECO:0000313" key="1">
    <source>
        <dbReference type="EMBL" id="KAH7991335.1"/>
    </source>
</evidence>
<organism evidence="1 2">
    <name type="scientific">Sphaerodactylus townsendi</name>
    <dbReference type="NCBI Taxonomy" id="933632"/>
    <lineage>
        <taxon>Eukaryota</taxon>
        <taxon>Metazoa</taxon>
        <taxon>Chordata</taxon>
        <taxon>Craniata</taxon>
        <taxon>Vertebrata</taxon>
        <taxon>Euteleostomi</taxon>
        <taxon>Lepidosauria</taxon>
        <taxon>Squamata</taxon>
        <taxon>Bifurcata</taxon>
        <taxon>Gekkota</taxon>
        <taxon>Sphaerodactylidae</taxon>
        <taxon>Sphaerodactylus</taxon>
    </lineage>
</organism>
<dbReference type="EMBL" id="CM037616">
    <property type="protein sequence ID" value="KAH7991335.1"/>
    <property type="molecule type" value="Genomic_DNA"/>
</dbReference>
<proteinExistence type="predicted"/>
<dbReference type="Proteomes" id="UP000827872">
    <property type="component" value="Linkage Group LG03"/>
</dbReference>
<protein>
    <submittedName>
        <fullName evidence="1">Uncharacterized protein</fullName>
    </submittedName>
</protein>
<gene>
    <name evidence="1" type="ORF">K3G42_004927</name>
</gene>
<evidence type="ECO:0000313" key="2">
    <source>
        <dbReference type="Proteomes" id="UP000827872"/>
    </source>
</evidence>
<sequence length="97" mass="11051">MFRQLHSFLEEREQLLLDRIEEVEKVVETTRDQHLAKLSETLSSVDSLIQEMEEKCQKTVIDLLQTSPALLSPSHDTPDPIPPVSDLPEKMTAPCHS</sequence>
<name>A0ACB8EFR1_9SAUR</name>
<keyword evidence="2" id="KW-1185">Reference proteome</keyword>
<accession>A0ACB8EFR1</accession>
<reference evidence="1" key="1">
    <citation type="submission" date="2021-08" db="EMBL/GenBank/DDBJ databases">
        <title>The first chromosome-level gecko genome reveals the dynamic sex chromosomes of Neotropical dwarf geckos (Sphaerodactylidae: Sphaerodactylus).</title>
        <authorList>
            <person name="Pinto B.J."/>
            <person name="Keating S.E."/>
            <person name="Gamble T."/>
        </authorList>
    </citation>
    <scope>NUCLEOTIDE SEQUENCE</scope>
    <source>
        <strain evidence="1">TG3544</strain>
    </source>
</reference>
<comment type="caution">
    <text evidence="1">The sequence shown here is derived from an EMBL/GenBank/DDBJ whole genome shotgun (WGS) entry which is preliminary data.</text>
</comment>